<evidence type="ECO:0000313" key="1">
    <source>
        <dbReference type="EMBL" id="QDX94744.1"/>
    </source>
</evidence>
<dbReference type="OrthoDB" id="2905087at2"/>
<evidence type="ECO:0000313" key="2">
    <source>
        <dbReference type="Proteomes" id="UP000319432"/>
    </source>
</evidence>
<dbReference type="AlphaFoldDB" id="A0A518VCN6"/>
<keyword evidence="2" id="KW-1185">Reference proteome</keyword>
<reference evidence="1 2" key="1">
    <citation type="submission" date="2018-11" db="EMBL/GenBank/DDBJ databases">
        <title>Phylogenetic determinants of toxin gene distribution in genomes of Brevibacillus laterosporus.</title>
        <authorList>
            <person name="Glare T.R."/>
            <person name="Durrant A."/>
            <person name="Berry C."/>
            <person name="Palma L."/>
            <person name="Ormskirk M."/>
            <person name="Cox M.O."/>
        </authorList>
    </citation>
    <scope>NUCLEOTIDE SEQUENCE [LARGE SCALE GENOMIC DNA]</scope>
    <source>
        <strain evidence="1 2">1821L</strain>
    </source>
</reference>
<sequence length="177" mass="20043">MTTRQMQTLTQRGNHEVGNLNAIKVRTLANGAIVEGGDIDNFTLVELGFNAEGERTCKQLTNVENESYLIATPEDRYLGEELIDFFNAEGERARIVYWYKGFRYDTSAFKLNSGVTEVKENQVAHFDPTSKKYIISLASSPHADYVKSKTKFLVVSNEDNLEYTCGKPLVKLEVQEF</sequence>
<organism evidence="1 2">
    <name type="scientific">Brevibacillus laterosporus</name>
    <name type="common">Bacillus laterosporus</name>
    <dbReference type="NCBI Taxonomy" id="1465"/>
    <lineage>
        <taxon>Bacteria</taxon>
        <taxon>Bacillati</taxon>
        <taxon>Bacillota</taxon>
        <taxon>Bacilli</taxon>
        <taxon>Bacillales</taxon>
        <taxon>Paenibacillaceae</taxon>
        <taxon>Brevibacillus</taxon>
    </lineage>
</organism>
<accession>A0A518VCN6</accession>
<dbReference type="Proteomes" id="UP000319432">
    <property type="component" value="Chromosome"/>
</dbReference>
<protein>
    <submittedName>
        <fullName evidence="1">Uncharacterized protein</fullName>
    </submittedName>
</protein>
<proteinExistence type="predicted"/>
<gene>
    <name evidence="1" type="ORF">EEL30_22135</name>
</gene>
<name>A0A518VCN6_BRELA</name>
<dbReference type="EMBL" id="CP033464">
    <property type="protein sequence ID" value="QDX94744.1"/>
    <property type="molecule type" value="Genomic_DNA"/>
</dbReference>